<evidence type="ECO:0000256" key="3">
    <source>
        <dbReference type="ARBA" id="ARBA00023043"/>
    </source>
</evidence>
<evidence type="ECO:0000256" key="1">
    <source>
        <dbReference type="ARBA" id="ARBA00022448"/>
    </source>
</evidence>
<dbReference type="AlphaFoldDB" id="A0ABD2Q1D5"/>
<reference evidence="6 7" key="1">
    <citation type="submission" date="2024-11" db="EMBL/GenBank/DDBJ databases">
        <title>Adaptive evolution of stress response genes in parasites aligns with host niche diversity.</title>
        <authorList>
            <person name="Hahn C."/>
            <person name="Resl P."/>
        </authorList>
    </citation>
    <scope>NUCLEOTIDE SEQUENCE [LARGE SCALE GENOMIC DNA]</scope>
    <source>
        <strain evidence="6">EGGRZ-B1_66</strain>
        <tissue evidence="6">Body</tissue>
    </source>
</reference>
<dbReference type="InterPro" id="IPR052076">
    <property type="entry name" value="TRP_cation_channel"/>
</dbReference>
<keyword evidence="5" id="KW-0407">Ion channel</keyword>
<dbReference type="GO" id="GO:0034220">
    <property type="term" value="P:monoatomic ion transmembrane transport"/>
    <property type="evidence" value="ECO:0007669"/>
    <property type="project" value="UniProtKB-KW"/>
</dbReference>
<sequence>MGADPSHIAHPEECPLNALDVAVENYARDAAEAIILSKRWRNALMNRQKLNDAGYQDTPLRKIIRNIPELANIVFDRMIEITNKNLDIDDSNFECTYHVDLIEDTFTDWQLDKKDTEPPPYSKRKLPTESRVNIRMPDCFRSRIKKALEWFYGQDKGTKTKKPYNDDSSVIRKNHILTLIVSAMNCFS</sequence>
<evidence type="ECO:0000313" key="6">
    <source>
        <dbReference type="EMBL" id="KAL3312942.1"/>
    </source>
</evidence>
<organism evidence="6 7">
    <name type="scientific">Cichlidogyrus casuarinus</name>
    <dbReference type="NCBI Taxonomy" id="1844966"/>
    <lineage>
        <taxon>Eukaryota</taxon>
        <taxon>Metazoa</taxon>
        <taxon>Spiralia</taxon>
        <taxon>Lophotrochozoa</taxon>
        <taxon>Platyhelminthes</taxon>
        <taxon>Monogenea</taxon>
        <taxon>Monopisthocotylea</taxon>
        <taxon>Dactylogyridea</taxon>
        <taxon>Ancyrocephalidae</taxon>
        <taxon>Cichlidogyrus</taxon>
    </lineage>
</organism>
<accession>A0ABD2Q1D5</accession>
<dbReference type="Proteomes" id="UP001626550">
    <property type="component" value="Unassembled WGS sequence"/>
</dbReference>
<keyword evidence="7" id="KW-1185">Reference proteome</keyword>
<dbReference type="EMBL" id="JBJKFK010001497">
    <property type="protein sequence ID" value="KAL3312942.1"/>
    <property type="molecule type" value="Genomic_DNA"/>
</dbReference>
<protein>
    <submittedName>
        <fullName evidence="6">Uncharacterized protein</fullName>
    </submittedName>
</protein>
<dbReference type="PANTHER" id="PTHR47143:SF3">
    <property type="entry name" value="PWWP DOMAIN-CONTAINING PROTEIN"/>
    <property type="match status" value="1"/>
</dbReference>
<keyword evidence="1" id="KW-0813">Transport</keyword>
<proteinExistence type="predicted"/>
<keyword evidence="3" id="KW-0040">ANK repeat</keyword>
<keyword evidence="2" id="KW-0677">Repeat</keyword>
<name>A0ABD2Q1D5_9PLAT</name>
<comment type="caution">
    <text evidence="6">The sequence shown here is derived from an EMBL/GenBank/DDBJ whole genome shotgun (WGS) entry which is preliminary data.</text>
</comment>
<evidence type="ECO:0000313" key="7">
    <source>
        <dbReference type="Proteomes" id="UP001626550"/>
    </source>
</evidence>
<gene>
    <name evidence="6" type="ORF">Ciccas_008461</name>
</gene>
<evidence type="ECO:0000256" key="5">
    <source>
        <dbReference type="ARBA" id="ARBA00023303"/>
    </source>
</evidence>
<dbReference type="PANTHER" id="PTHR47143">
    <property type="entry name" value="TRANSIENT RECEPTOR POTENTIAL CATION CHANNEL PROTEIN PAINLESS"/>
    <property type="match status" value="1"/>
</dbReference>
<keyword evidence="4" id="KW-0406">Ion transport</keyword>
<evidence type="ECO:0000256" key="2">
    <source>
        <dbReference type="ARBA" id="ARBA00022737"/>
    </source>
</evidence>
<evidence type="ECO:0000256" key="4">
    <source>
        <dbReference type="ARBA" id="ARBA00023065"/>
    </source>
</evidence>